<dbReference type="InterPro" id="IPR029058">
    <property type="entry name" value="AB_hydrolase_fold"/>
</dbReference>
<dbReference type="GO" id="GO:0016787">
    <property type="term" value="F:hydrolase activity"/>
    <property type="evidence" value="ECO:0007669"/>
    <property type="project" value="UniProtKB-KW"/>
</dbReference>
<dbReference type="PANTHER" id="PTHR11614">
    <property type="entry name" value="PHOSPHOLIPASE-RELATED"/>
    <property type="match status" value="1"/>
</dbReference>
<dbReference type="InterPro" id="IPR000073">
    <property type="entry name" value="AB_hydrolase_1"/>
</dbReference>
<proteinExistence type="predicted"/>
<dbReference type="Pfam" id="PF12146">
    <property type="entry name" value="Hydrolase_4"/>
    <property type="match status" value="1"/>
</dbReference>
<dbReference type="SUPFAM" id="SSF53474">
    <property type="entry name" value="alpha/beta-Hydrolases"/>
    <property type="match status" value="1"/>
</dbReference>
<evidence type="ECO:0000313" key="2">
    <source>
        <dbReference type="EMBL" id="QHN35151.1"/>
    </source>
</evidence>
<dbReference type="Proteomes" id="UP001059836">
    <property type="component" value="Chromosome"/>
</dbReference>
<keyword evidence="3" id="KW-1185">Reference proteome</keyword>
<organism evidence="2 3">
    <name type="scientific">Gordonia pseudamarae</name>
    <dbReference type="NCBI Taxonomy" id="2831662"/>
    <lineage>
        <taxon>Bacteria</taxon>
        <taxon>Bacillati</taxon>
        <taxon>Actinomycetota</taxon>
        <taxon>Actinomycetes</taxon>
        <taxon>Mycobacteriales</taxon>
        <taxon>Gordoniaceae</taxon>
        <taxon>Gordonia</taxon>
    </lineage>
</organism>
<evidence type="ECO:0000313" key="3">
    <source>
        <dbReference type="Proteomes" id="UP001059836"/>
    </source>
</evidence>
<dbReference type="InterPro" id="IPR051044">
    <property type="entry name" value="MAG_DAG_Lipase"/>
</dbReference>
<protein>
    <submittedName>
        <fullName evidence="2">Alpha/beta fold hydrolase</fullName>
    </submittedName>
</protein>
<gene>
    <name evidence="2" type="ORF">GII31_09850</name>
</gene>
<keyword evidence="2" id="KW-0378">Hydrolase</keyword>
<dbReference type="PRINTS" id="PR00111">
    <property type="entry name" value="ABHYDROLASE"/>
</dbReference>
<feature type="domain" description="Serine aminopeptidase S33" evidence="1">
    <location>
        <begin position="26"/>
        <end position="259"/>
    </location>
</feature>
<dbReference type="InterPro" id="IPR022742">
    <property type="entry name" value="Hydrolase_4"/>
</dbReference>
<reference evidence="2" key="1">
    <citation type="journal article" date="2021" name="Nat. Microbiol.">
        <title>Cocultivation of an ultrasmall environmental parasitic bacterium with lytic ability against bacteria associated with wastewater foams.</title>
        <authorList>
            <person name="Batinovic S."/>
            <person name="Rose J.J.A."/>
            <person name="Ratcliffe J."/>
            <person name="Seviour R.J."/>
            <person name="Petrovski S."/>
        </authorList>
    </citation>
    <scope>NUCLEOTIDE SEQUENCE</scope>
    <source>
        <strain evidence="2">CON9</strain>
    </source>
</reference>
<accession>A0ABX6IIH3</accession>
<name>A0ABX6IIH3_9ACTN</name>
<dbReference type="RefSeq" id="WP_213249099.1">
    <property type="nucleotide sequence ID" value="NZ_CP045806.1"/>
</dbReference>
<evidence type="ECO:0000259" key="1">
    <source>
        <dbReference type="Pfam" id="PF12146"/>
    </source>
</evidence>
<dbReference type="Gene3D" id="3.40.50.1820">
    <property type="entry name" value="alpha/beta hydrolase"/>
    <property type="match status" value="1"/>
</dbReference>
<dbReference type="EMBL" id="CP045809">
    <property type="protein sequence ID" value="QHN35151.1"/>
    <property type="molecule type" value="Genomic_DNA"/>
</dbReference>
<sequence length="281" mass="30158">MPTEERQFLGAHGHVIRYDVSIPDGESRGVVLIAHGLAEHGRRYGHVVRAMVAAGFTVAVPDHLGHGRSDGKRLRISNFADYTDDIDTVLDAVRIDGLPTFLLGHSMGGCIALDYALDHQDRLDGLVLSGAAVVPGSDLSPILVRLAPVLGRLVPWLPSTALDAESISRDPKVVADYDNDPLVVRGKVPAGLGGALMTTMQSFPGRLPSLRIPLLVMHGGDDALTEPEGSRMVDRLAGSTDKTLIIYDGLFHEIFNEPERETVIGTTVDWLTAHADAARVS</sequence>